<evidence type="ECO:0000313" key="2">
    <source>
        <dbReference type="Proteomes" id="UP000887116"/>
    </source>
</evidence>
<evidence type="ECO:0000313" key="1">
    <source>
        <dbReference type="EMBL" id="GFR20386.1"/>
    </source>
</evidence>
<sequence length="125" mass="14259">MKGKNQKNFLLLKKIIKIQKDQSDNESDAIDKNHCDNEIESKEEVNKIEFSSSEDEDLRFLAPSKKRASVIISNCETESDLDAIDTFSDKEISAEKAAEKTLWETLKEGRNVGSVTSWLHIENVR</sequence>
<reference evidence="1" key="1">
    <citation type="submission" date="2020-07" db="EMBL/GenBank/DDBJ databases">
        <title>Multicomponent nature underlies the extraordinary mechanical properties of spider dragline silk.</title>
        <authorList>
            <person name="Kono N."/>
            <person name="Nakamura H."/>
            <person name="Mori M."/>
            <person name="Yoshida Y."/>
            <person name="Ohtoshi R."/>
            <person name="Malay A.D."/>
            <person name="Moran D.A.P."/>
            <person name="Tomita M."/>
            <person name="Numata K."/>
            <person name="Arakawa K."/>
        </authorList>
    </citation>
    <scope>NUCLEOTIDE SEQUENCE</scope>
</reference>
<dbReference type="EMBL" id="BMAO01008044">
    <property type="protein sequence ID" value="GFR20386.1"/>
    <property type="molecule type" value="Genomic_DNA"/>
</dbReference>
<name>A0A8X6HAQ2_TRICU</name>
<organism evidence="1 2">
    <name type="scientific">Trichonephila clavata</name>
    <name type="common">Joro spider</name>
    <name type="synonym">Nephila clavata</name>
    <dbReference type="NCBI Taxonomy" id="2740835"/>
    <lineage>
        <taxon>Eukaryota</taxon>
        <taxon>Metazoa</taxon>
        <taxon>Ecdysozoa</taxon>
        <taxon>Arthropoda</taxon>
        <taxon>Chelicerata</taxon>
        <taxon>Arachnida</taxon>
        <taxon>Araneae</taxon>
        <taxon>Araneomorphae</taxon>
        <taxon>Entelegynae</taxon>
        <taxon>Araneoidea</taxon>
        <taxon>Nephilidae</taxon>
        <taxon>Trichonephila</taxon>
    </lineage>
</organism>
<dbReference type="Proteomes" id="UP000887116">
    <property type="component" value="Unassembled WGS sequence"/>
</dbReference>
<comment type="caution">
    <text evidence="1">The sequence shown here is derived from an EMBL/GenBank/DDBJ whole genome shotgun (WGS) entry which is preliminary data.</text>
</comment>
<dbReference type="AlphaFoldDB" id="A0A8X6HAQ2"/>
<keyword evidence="2" id="KW-1185">Reference proteome</keyword>
<accession>A0A8X6HAQ2</accession>
<proteinExistence type="predicted"/>
<protein>
    <submittedName>
        <fullName evidence="1">Uncharacterized protein</fullName>
    </submittedName>
</protein>
<gene>
    <name evidence="1" type="ORF">TNCT_486361</name>
</gene>